<keyword evidence="1" id="KW-1003">Cell membrane</keyword>
<sequence>MSKRALGAPARLGFLSALAVLVLDQLTKWWILTIVMQPPRVIEITPFFNLVLGWNRGISFGLFGGDGALNAWVLPVLAAAIAMLVTYWLLRAGTPLIGLSLGLIIGGAIGNILDRLRLGAVVDFLDFHAFGFHWPAFNVADSGITVGAALMIMSSLFGDKEQRTRIKKSAEEGK</sequence>
<keyword evidence="3 7" id="KW-0812">Transmembrane</keyword>
<evidence type="ECO:0000256" key="6">
    <source>
        <dbReference type="ARBA" id="ARBA00023136"/>
    </source>
</evidence>
<keyword evidence="4 8" id="KW-0378">Hydrolase</keyword>
<dbReference type="InterPro" id="IPR001872">
    <property type="entry name" value="Peptidase_A8"/>
</dbReference>
<keyword evidence="6 7" id="KW-0472">Membrane</keyword>
<keyword evidence="2" id="KW-0645">Protease</keyword>
<dbReference type="NCBIfam" id="TIGR00077">
    <property type="entry name" value="lspA"/>
    <property type="match status" value="1"/>
</dbReference>
<dbReference type="EMBL" id="UIDG01000628">
    <property type="protein sequence ID" value="SUS08551.1"/>
    <property type="molecule type" value="Genomic_DNA"/>
</dbReference>
<keyword evidence="8" id="KW-0449">Lipoprotein</keyword>
<dbReference type="PANTHER" id="PTHR33695:SF1">
    <property type="entry name" value="LIPOPROTEIN SIGNAL PEPTIDASE"/>
    <property type="match status" value="1"/>
</dbReference>
<evidence type="ECO:0000256" key="3">
    <source>
        <dbReference type="ARBA" id="ARBA00022692"/>
    </source>
</evidence>
<dbReference type="EC" id="3.4.23.36" evidence="8"/>
<evidence type="ECO:0000256" key="2">
    <source>
        <dbReference type="ARBA" id="ARBA00022670"/>
    </source>
</evidence>
<dbReference type="PROSITE" id="PS00855">
    <property type="entry name" value="SPASE_II"/>
    <property type="match status" value="1"/>
</dbReference>
<dbReference type="PRINTS" id="PR00781">
    <property type="entry name" value="LIPOSIGPTASE"/>
</dbReference>
<keyword evidence="5 7" id="KW-1133">Transmembrane helix</keyword>
<feature type="transmembrane region" description="Helical" evidence="7">
    <location>
        <begin position="133"/>
        <end position="158"/>
    </location>
</feature>
<proteinExistence type="inferred from homology"/>
<feature type="transmembrane region" description="Helical" evidence="7">
    <location>
        <begin position="69"/>
        <end position="89"/>
    </location>
</feature>
<reference evidence="8" key="1">
    <citation type="submission" date="2018-07" db="EMBL/GenBank/DDBJ databases">
        <authorList>
            <person name="Quirk P.G."/>
            <person name="Krulwich T.A."/>
        </authorList>
    </citation>
    <scope>NUCLEOTIDE SEQUENCE</scope>
</reference>
<evidence type="ECO:0000256" key="4">
    <source>
        <dbReference type="ARBA" id="ARBA00022801"/>
    </source>
</evidence>
<evidence type="ECO:0000256" key="5">
    <source>
        <dbReference type="ARBA" id="ARBA00022989"/>
    </source>
</evidence>
<dbReference type="AlphaFoldDB" id="A0A380TLE3"/>
<feature type="transmembrane region" description="Helical" evidence="7">
    <location>
        <begin position="96"/>
        <end position="113"/>
    </location>
</feature>
<evidence type="ECO:0000313" key="8">
    <source>
        <dbReference type="EMBL" id="SUS08551.1"/>
    </source>
</evidence>
<dbReference type="HAMAP" id="MF_00161">
    <property type="entry name" value="LspA"/>
    <property type="match status" value="1"/>
</dbReference>
<dbReference type="GO" id="GO:0006508">
    <property type="term" value="P:proteolysis"/>
    <property type="evidence" value="ECO:0007669"/>
    <property type="project" value="UniProtKB-KW"/>
</dbReference>
<protein>
    <submittedName>
        <fullName evidence="8">Lipoprotein signal peptidase</fullName>
        <ecNumber evidence="8">3.4.23.36</ecNumber>
    </submittedName>
</protein>
<feature type="transmembrane region" description="Helical" evidence="7">
    <location>
        <begin position="12"/>
        <end position="31"/>
    </location>
</feature>
<accession>A0A380TLE3</accession>
<dbReference type="GO" id="GO:0016020">
    <property type="term" value="C:membrane"/>
    <property type="evidence" value="ECO:0007669"/>
    <property type="project" value="InterPro"/>
</dbReference>
<gene>
    <name evidence="8" type="primary">lspA</name>
    <name evidence="8" type="ORF">DF3PB_740003</name>
</gene>
<evidence type="ECO:0000256" key="1">
    <source>
        <dbReference type="ARBA" id="ARBA00022475"/>
    </source>
</evidence>
<dbReference type="GO" id="GO:0004190">
    <property type="term" value="F:aspartic-type endopeptidase activity"/>
    <property type="evidence" value="ECO:0007669"/>
    <property type="project" value="UniProtKB-EC"/>
</dbReference>
<organism evidence="8">
    <name type="scientific">metagenome</name>
    <dbReference type="NCBI Taxonomy" id="256318"/>
    <lineage>
        <taxon>unclassified sequences</taxon>
        <taxon>metagenomes</taxon>
    </lineage>
</organism>
<dbReference type="Pfam" id="PF01252">
    <property type="entry name" value="Peptidase_A8"/>
    <property type="match status" value="1"/>
</dbReference>
<name>A0A380TLE3_9ZZZZ</name>
<dbReference type="PANTHER" id="PTHR33695">
    <property type="entry name" value="LIPOPROTEIN SIGNAL PEPTIDASE"/>
    <property type="match status" value="1"/>
</dbReference>
<evidence type="ECO:0000256" key="7">
    <source>
        <dbReference type="SAM" id="Phobius"/>
    </source>
</evidence>